<feature type="non-terminal residue" evidence="1">
    <location>
        <position position="35"/>
    </location>
</feature>
<evidence type="ECO:0000313" key="2">
    <source>
        <dbReference type="Proteomes" id="UP000708208"/>
    </source>
</evidence>
<organism evidence="1 2">
    <name type="scientific">Allacma fusca</name>
    <dbReference type="NCBI Taxonomy" id="39272"/>
    <lineage>
        <taxon>Eukaryota</taxon>
        <taxon>Metazoa</taxon>
        <taxon>Ecdysozoa</taxon>
        <taxon>Arthropoda</taxon>
        <taxon>Hexapoda</taxon>
        <taxon>Collembola</taxon>
        <taxon>Symphypleona</taxon>
        <taxon>Sminthuridae</taxon>
        <taxon>Allacma</taxon>
    </lineage>
</organism>
<evidence type="ECO:0000313" key="1">
    <source>
        <dbReference type="EMBL" id="CAG7786299.1"/>
    </source>
</evidence>
<accession>A0A8J2PHQ8</accession>
<keyword evidence="2" id="KW-1185">Reference proteome</keyword>
<dbReference type="Proteomes" id="UP000708208">
    <property type="component" value="Unassembled WGS sequence"/>
</dbReference>
<dbReference type="AlphaFoldDB" id="A0A8J2PHQ8"/>
<protein>
    <submittedName>
        <fullName evidence="1">Uncharacterized protein</fullName>
    </submittedName>
</protein>
<sequence>MDANDLRFEPRDLKVFLKANGVIPEKGEEKKNTGF</sequence>
<gene>
    <name evidence="1" type="ORF">AFUS01_LOCUS24873</name>
</gene>
<comment type="caution">
    <text evidence="1">The sequence shown here is derived from an EMBL/GenBank/DDBJ whole genome shotgun (WGS) entry which is preliminary data.</text>
</comment>
<reference evidence="1" key="1">
    <citation type="submission" date="2021-06" db="EMBL/GenBank/DDBJ databases">
        <authorList>
            <person name="Hodson N. C."/>
            <person name="Mongue J. A."/>
            <person name="Jaron S. K."/>
        </authorList>
    </citation>
    <scope>NUCLEOTIDE SEQUENCE</scope>
</reference>
<name>A0A8J2PHQ8_9HEXA</name>
<proteinExistence type="predicted"/>
<dbReference type="EMBL" id="CAJVCH010314831">
    <property type="protein sequence ID" value="CAG7786299.1"/>
    <property type="molecule type" value="Genomic_DNA"/>
</dbReference>